<reference evidence="3" key="1">
    <citation type="journal article" date="2024" name="IScience">
        <title>Strigolactones Initiate the Formation of Haustorium-like Structures in Castilleja.</title>
        <authorList>
            <person name="Buerger M."/>
            <person name="Peterson D."/>
            <person name="Chory J."/>
        </authorList>
    </citation>
    <scope>NUCLEOTIDE SEQUENCE [LARGE SCALE GENOMIC DNA]</scope>
</reference>
<protein>
    <submittedName>
        <fullName evidence="2">Uncharacterized protein</fullName>
    </submittedName>
</protein>
<feature type="compositionally biased region" description="Polar residues" evidence="1">
    <location>
        <begin position="216"/>
        <end position="230"/>
    </location>
</feature>
<feature type="compositionally biased region" description="Basic residues" evidence="1">
    <location>
        <begin position="479"/>
        <end position="488"/>
    </location>
</feature>
<dbReference type="Proteomes" id="UP001632038">
    <property type="component" value="Unassembled WGS sequence"/>
</dbReference>
<dbReference type="AlphaFoldDB" id="A0ABD3BA84"/>
<evidence type="ECO:0000313" key="2">
    <source>
        <dbReference type="EMBL" id="KAL3614278.1"/>
    </source>
</evidence>
<dbReference type="EMBL" id="JAVIJP010000107">
    <property type="protein sequence ID" value="KAL3614278.1"/>
    <property type="molecule type" value="Genomic_DNA"/>
</dbReference>
<comment type="caution">
    <text evidence="2">The sequence shown here is derived from an EMBL/GenBank/DDBJ whole genome shotgun (WGS) entry which is preliminary data.</text>
</comment>
<accession>A0ABD3BA84</accession>
<feature type="compositionally biased region" description="Pro residues" evidence="1">
    <location>
        <begin position="81"/>
        <end position="90"/>
    </location>
</feature>
<gene>
    <name evidence="2" type="ORF">CASFOL_042352</name>
</gene>
<keyword evidence="3" id="KW-1185">Reference proteome</keyword>
<feature type="compositionally biased region" description="Polar residues" evidence="1">
    <location>
        <begin position="363"/>
        <end position="410"/>
    </location>
</feature>
<feature type="compositionally biased region" description="Polar residues" evidence="1">
    <location>
        <begin position="419"/>
        <end position="449"/>
    </location>
</feature>
<feature type="compositionally biased region" description="Polar residues" evidence="1">
    <location>
        <begin position="278"/>
        <end position="292"/>
    </location>
</feature>
<feature type="region of interest" description="Disordered" evidence="1">
    <location>
        <begin position="462"/>
        <end position="513"/>
    </location>
</feature>
<feature type="compositionally biased region" description="Polar residues" evidence="1">
    <location>
        <begin position="304"/>
        <end position="325"/>
    </location>
</feature>
<feature type="compositionally biased region" description="Low complexity" evidence="1">
    <location>
        <begin position="61"/>
        <end position="80"/>
    </location>
</feature>
<feature type="compositionally biased region" description="Polar residues" evidence="1">
    <location>
        <begin position="242"/>
        <end position="263"/>
    </location>
</feature>
<feature type="region of interest" description="Disordered" evidence="1">
    <location>
        <begin position="44"/>
        <end position="449"/>
    </location>
</feature>
<feature type="compositionally biased region" description="Polar residues" evidence="1">
    <location>
        <begin position="180"/>
        <end position="201"/>
    </location>
</feature>
<evidence type="ECO:0000256" key="1">
    <source>
        <dbReference type="SAM" id="MobiDB-lite"/>
    </source>
</evidence>
<feature type="compositionally biased region" description="Polar residues" evidence="1">
    <location>
        <begin position="121"/>
        <end position="172"/>
    </location>
</feature>
<feature type="region of interest" description="Disordered" evidence="1">
    <location>
        <begin position="1"/>
        <end position="21"/>
    </location>
</feature>
<name>A0ABD3BA84_9LAMI</name>
<feature type="compositionally biased region" description="Polar residues" evidence="1">
    <location>
        <begin position="98"/>
        <end position="112"/>
    </location>
</feature>
<sequence>MDKLSRLNREYRRTDEDTKNSMVKFSNVLLGCLKSKKRIRLEDQRFTLIGDNSHKSKKQAKSSVSKFPETNPTGPTTTIPPIGPSSPSHPPDGHSPVDNLQNSPSASSSPELNLTAFDGHNSPTGETSQPTVTPSRGSLIGQENQAQEGHSPVDNLQNSPSTSSSPERNLTSFDGHKSPTGETSQPTVTPSTGSLIGQENQSHTRSEAQEGHSPVDNLQNSPSTLSSPERNLTAFDGHKSPTGETSQPTVTPSTGSLIGQENQSHTRSEAQEGHSPVDNLQNSPSTLSSPERNLTAFDGHKSPTGETSQPTVTPSTGSLIGQENQSHTRSEAQEGHSPVDNLQNSPSTLSSPERNLTAFDGHNSPTGETSQPTVTPSRGSLIGQENQAQEGHSPVDNLQNSPSTSSSPERNLTAFDGHNSPTGETSQPTVTDSGQNSLGDNQNNPSSQRVIVDPVDPQLVQPEANAGERSNGDNQPSRGRNKRKRGGQRRPTGGNKRRKTGQVRGESSMTLETTNTRNDLTRQINNMKHEIEGMRKRLLNEGGGGGGILRAAYSLALTHEILMEMPSFMFQMPRNTLYSRALRYLVRNFNIDATAEDLEPRCAAVTNELNLSNIRLIFTNQTCYIHNVWDPAEANGNGDFPDFFADVHALKNDQNVLEETRNRL</sequence>
<proteinExistence type="predicted"/>
<feature type="compositionally biased region" description="Basic and acidic residues" evidence="1">
    <location>
        <begin position="1"/>
        <end position="19"/>
    </location>
</feature>
<feature type="compositionally biased region" description="Polar residues" evidence="1">
    <location>
        <begin position="340"/>
        <end position="354"/>
    </location>
</feature>
<evidence type="ECO:0000313" key="3">
    <source>
        <dbReference type="Proteomes" id="UP001632038"/>
    </source>
</evidence>
<organism evidence="2 3">
    <name type="scientific">Castilleja foliolosa</name>
    <dbReference type="NCBI Taxonomy" id="1961234"/>
    <lineage>
        <taxon>Eukaryota</taxon>
        <taxon>Viridiplantae</taxon>
        <taxon>Streptophyta</taxon>
        <taxon>Embryophyta</taxon>
        <taxon>Tracheophyta</taxon>
        <taxon>Spermatophyta</taxon>
        <taxon>Magnoliopsida</taxon>
        <taxon>eudicotyledons</taxon>
        <taxon>Gunneridae</taxon>
        <taxon>Pentapetalae</taxon>
        <taxon>asterids</taxon>
        <taxon>lamiids</taxon>
        <taxon>Lamiales</taxon>
        <taxon>Orobanchaceae</taxon>
        <taxon>Pedicularideae</taxon>
        <taxon>Castillejinae</taxon>
        <taxon>Castilleja</taxon>
    </lineage>
</organism>